<dbReference type="EMBL" id="KK107883">
    <property type="protein sequence ID" value="EZA47335.1"/>
    <property type="molecule type" value="Genomic_DNA"/>
</dbReference>
<dbReference type="PROSITE" id="PS50164">
    <property type="entry name" value="GIY_YIG"/>
    <property type="match status" value="1"/>
</dbReference>
<sequence length="133" mass="15562">MDKVIKRGKDVLTTENKMNVVYKINCADCKACYVGQTKRHVLTRVNEHRSDIRRNLDDLSVVSRYRVEKGHDFDWSKINILHQEKHLRKREIVKMIYIKKNSDSINVQKDTDRLPVIYDHVLTNIGPSPSLAC</sequence>
<evidence type="ECO:0000313" key="2">
    <source>
        <dbReference type="EMBL" id="EZA47335.1"/>
    </source>
</evidence>
<organism evidence="2 3">
    <name type="scientific">Ooceraea biroi</name>
    <name type="common">Clonal raider ant</name>
    <name type="synonym">Cerapachys biroi</name>
    <dbReference type="NCBI Taxonomy" id="2015173"/>
    <lineage>
        <taxon>Eukaryota</taxon>
        <taxon>Metazoa</taxon>
        <taxon>Ecdysozoa</taxon>
        <taxon>Arthropoda</taxon>
        <taxon>Hexapoda</taxon>
        <taxon>Insecta</taxon>
        <taxon>Pterygota</taxon>
        <taxon>Neoptera</taxon>
        <taxon>Endopterygota</taxon>
        <taxon>Hymenoptera</taxon>
        <taxon>Apocrita</taxon>
        <taxon>Aculeata</taxon>
        <taxon>Formicoidea</taxon>
        <taxon>Formicidae</taxon>
        <taxon>Dorylinae</taxon>
        <taxon>Ooceraea</taxon>
    </lineage>
</organism>
<dbReference type="InterPro" id="IPR000305">
    <property type="entry name" value="GIY-YIG_endonuc"/>
</dbReference>
<dbReference type="Proteomes" id="UP000053097">
    <property type="component" value="Unassembled WGS sequence"/>
</dbReference>
<gene>
    <name evidence="2" type="ORF">X777_16386</name>
</gene>
<dbReference type="Gene3D" id="3.40.1440.10">
    <property type="entry name" value="GIY-YIG endonuclease"/>
    <property type="match status" value="1"/>
</dbReference>
<name>A0A026VUI8_OOCBI</name>
<keyword evidence="3" id="KW-1185">Reference proteome</keyword>
<proteinExistence type="predicted"/>
<dbReference type="OrthoDB" id="7551446at2759"/>
<accession>A0A026VUI8</accession>
<dbReference type="AlphaFoldDB" id="A0A026VUI8"/>
<reference evidence="2 3" key="1">
    <citation type="journal article" date="2014" name="Curr. Biol.">
        <title>The genome of the clonal raider ant Cerapachys biroi.</title>
        <authorList>
            <person name="Oxley P.R."/>
            <person name="Ji L."/>
            <person name="Fetter-Pruneda I."/>
            <person name="McKenzie S.K."/>
            <person name="Li C."/>
            <person name="Hu H."/>
            <person name="Zhang G."/>
            <person name="Kronauer D.J."/>
        </authorList>
    </citation>
    <scope>NUCLEOTIDE SEQUENCE [LARGE SCALE GENOMIC DNA]</scope>
</reference>
<dbReference type="CDD" id="cd10442">
    <property type="entry name" value="GIY-YIG_PLEs"/>
    <property type="match status" value="1"/>
</dbReference>
<evidence type="ECO:0000313" key="3">
    <source>
        <dbReference type="Proteomes" id="UP000053097"/>
    </source>
</evidence>
<evidence type="ECO:0000259" key="1">
    <source>
        <dbReference type="PROSITE" id="PS50164"/>
    </source>
</evidence>
<feature type="domain" description="GIY-YIG" evidence="1">
    <location>
        <begin position="17"/>
        <end position="99"/>
    </location>
</feature>
<dbReference type="InterPro" id="IPR035901">
    <property type="entry name" value="GIY-YIG_endonuc_sf"/>
</dbReference>
<dbReference type="SUPFAM" id="SSF82771">
    <property type="entry name" value="GIY-YIG endonuclease"/>
    <property type="match status" value="1"/>
</dbReference>
<protein>
    <recommendedName>
        <fullName evidence="1">GIY-YIG domain-containing protein</fullName>
    </recommendedName>
</protein>